<dbReference type="GO" id="GO:0005829">
    <property type="term" value="C:cytosol"/>
    <property type="evidence" value="ECO:0007669"/>
    <property type="project" value="TreeGrafter"/>
</dbReference>
<dbReference type="PANTHER" id="PTHR12215">
    <property type="entry name" value="PHOSPHOPANTETHEINE TRANSFERASE"/>
    <property type="match status" value="1"/>
</dbReference>
<dbReference type="RefSeq" id="WP_093026744.1">
    <property type="nucleotide sequence ID" value="NZ_FMZV01000001.1"/>
</dbReference>
<dbReference type="OrthoDB" id="9808281at2"/>
<dbReference type="InterPro" id="IPR037143">
    <property type="entry name" value="4-PPantetheinyl_Trfase_dom_sf"/>
</dbReference>
<feature type="domain" description="4'-phosphopantetheinyl transferase" evidence="3">
    <location>
        <begin position="104"/>
        <end position="200"/>
    </location>
</feature>
<sequence>MYRADVWLWSLDAPADRVMAARALLSEDEIGRAARFVRQVHRDRYILGRARLRRLLGAETGRDPRDISFTYGENGKPLLRDGPHFNLSHSEDTAALAISRDLALGIDIEKHRPIEDSVARYHFSPDEYAELGCLDGGRWLEGFYRCWTRKEAIIKTDGQGLSRPLDSFDVSLTPGTPARLIRIEGDEPEQWRLLHFDPGPGWSGAVAARTGGEEIRLNWRTAHSFE</sequence>
<keyword evidence="5" id="KW-1185">Reference proteome</keyword>
<evidence type="ECO:0000256" key="2">
    <source>
        <dbReference type="ARBA" id="ARBA00022679"/>
    </source>
</evidence>
<dbReference type="InterPro" id="IPR050559">
    <property type="entry name" value="P-Pant_transferase_sf"/>
</dbReference>
<comment type="similarity">
    <text evidence="1">Belongs to the P-Pant transferase superfamily. Gsp/Sfp/HetI/AcpT family.</text>
</comment>
<dbReference type="InterPro" id="IPR008278">
    <property type="entry name" value="4-PPantetheinyl_Trfase_dom"/>
</dbReference>
<evidence type="ECO:0000259" key="3">
    <source>
        <dbReference type="Pfam" id="PF01648"/>
    </source>
</evidence>
<keyword evidence="2 4" id="KW-0808">Transferase</keyword>
<accession>A0A1G6IDH5</accession>
<dbReference type="Proteomes" id="UP000199628">
    <property type="component" value="Unassembled WGS sequence"/>
</dbReference>
<dbReference type="Gene3D" id="3.90.470.20">
    <property type="entry name" value="4'-phosphopantetheinyl transferase domain"/>
    <property type="match status" value="2"/>
</dbReference>
<dbReference type="SUPFAM" id="SSF56214">
    <property type="entry name" value="4'-phosphopantetheinyl transferase"/>
    <property type="match status" value="2"/>
</dbReference>
<dbReference type="Pfam" id="PF01648">
    <property type="entry name" value="ACPS"/>
    <property type="match status" value="1"/>
</dbReference>
<dbReference type="EMBL" id="FMZV01000001">
    <property type="protein sequence ID" value="SDC04055.1"/>
    <property type="molecule type" value="Genomic_DNA"/>
</dbReference>
<proteinExistence type="inferred from homology"/>
<name>A0A1G6IDH5_9RHOB</name>
<organism evidence="4 5">
    <name type="scientific">Ruegeria marina</name>
    <dbReference type="NCBI Taxonomy" id="639004"/>
    <lineage>
        <taxon>Bacteria</taxon>
        <taxon>Pseudomonadati</taxon>
        <taxon>Pseudomonadota</taxon>
        <taxon>Alphaproteobacteria</taxon>
        <taxon>Rhodobacterales</taxon>
        <taxon>Roseobacteraceae</taxon>
        <taxon>Ruegeria</taxon>
    </lineage>
</organism>
<gene>
    <name evidence="4" type="ORF">SAMN04488239_10183</name>
</gene>
<dbReference type="GO" id="GO:0019878">
    <property type="term" value="P:lysine biosynthetic process via aminoadipic acid"/>
    <property type="evidence" value="ECO:0007669"/>
    <property type="project" value="TreeGrafter"/>
</dbReference>
<dbReference type="PANTHER" id="PTHR12215:SF10">
    <property type="entry name" value="L-AMINOADIPATE-SEMIALDEHYDE DEHYDROGENASE-PHOSPHOPANTETHEINYL TRANSFERASE"/>
    <property type="match status" value="1"/>
</dbReference>
<evidence type="ECO:0000313" key="5">
    <source>
        <dbReference type="Proteomes" id="UP000199628"/>
    </source>
</evidence>
<dbReference type="STRING" id="639004.SAMN04488239_10183"/>
<evidence type="ECO:0000256" key="1">
    <source>
        <dbReference type="ARBA" id="ARBA00010990"/>
    </source>
</evidence>
<dbReference type="GO" id="GO:0008897">
    <property type="term" value="F:holo-[acyl-carrier-protein] synthase activity"/>
    <property type="evidence" value="ECO:0007669"/>
    <property type="project" value="InterPro"/>
</dbReference>
<dbReference type="AlphaFoldDB" id="A0A1G6IDH5"/>
<reference evidence="5" key="1">
    <citation type="submission" date="2016-10" db="EMBL/GenBank/DDBJ databases">
        <authorList>
            <person name="Varghese N."/>
            <person name="Submissions S."/>
        </authorList>
    </citation>
    <scope>NUCLEOTIDE SEQUENCE [LARGE SCALE GENOMIC DNA]</scope>
    <source>
        <strain evidence="5">CGMCC 1.9108</strain>
    </source>
</reference>
<evidence type="ECO:0000313" key="4">
    <source>
        <dbReference type="EMBL" id="SDC04055.1"/>
    </source>
</evidence>
<protein>
    <submittedName>
        <fullName evidence="4">4'-phosphopantetheinyl transferase</fullName>
    </submittedName>
</protein>
<dbReference type="GO" id="GO:0000287">
    <property type="term" value="F:magnesium ion binding"/>
    <property type="evidence" value="ECO:0007669"/>
    <property type="project" value="InterPro"/>
</dbReference>